<proteinExistence type="predicted"/>
<evidence type="ECO:0000313" key="2">
    <source>
        <dbReference type="Proteomes" id="UP000324974"/>
    </source>
</evidence>
<accession>A0A5C1AK03</accession>
<protein>
    <recommendedName>
        <fullName evidence="3">DUF3352 domain-containing protein</fullName>
    </recommendedName>
</protein>
<dbReference type="EMBL" id="CP042425">
    <property type="protein sequence ID" value="QEL18022.1"/>
    <property type="molecule type" value="Genomic_DNA"/>
</dbReference>
<evidence type="ECO:0000313" key="1">
    <source>
        <dbReference type="EMBL" id="QEL18022.1"/>
    </source>
</evidence>
<keyword evidence="2" id="KW-1185">Reference proteome</keyword>
<dbReference type="Proteomes" id="UP000324974">
    <property type="component" value="Chromosome"/>
</dbReference>
<sequence length="649" mass="69171">MNDPLRARVHYRYSIPSAGCAVLRSVLSAFLLVTSGTIADAQPRKPAELFPPATLAYAEIDDPAALADAVAAMVKGSALEDGLKLIHDRRDANKDPRLFNGQPALSFLATVTSPEFFAEFRKFRGAAVGWTGFTKSYEPKFVGVVLFGDSTAAGLIAKTFLANEATFRRVDTLDGVPIFQSRASPSVTYDPNSGKPIVPEPAKATEGPQELTYAYLPGLFVIGSNKEAVADVLARHREKPLESFATSEGYKSLTDLRKPGVTFCVRLRELVTVADKAKKSNKDVLDPTLLAYLKLVLSGTAAPTLAGQFTVGAEGLALTITITRDATRPSPLLDMLDGGLAPTVLDVCPSDLAAVCTLALPKVQRASACLRLADAVAQADGEVGKLPSDWLAEFEQKTKRPIRDQLLSSVRAISLLLPPKQELPPKVEVIPLIALHFESEANAEDAAAAIPALIAALRDAVPSRPSTETVSGVKVSSVADVGGPLHFARSQTTIILGRDRNRVAVCSAGTGKNLATEFAGRKVLVPDASTAAYAAILPLGMALSDQWGNGKLLNRFVPRSSGPELLIDNLPPNVLNQQPLYTDQELAAAFGPLPPLTGRVTKLEGKVALEVRLDFRSTSVQKVIDAMIPVVEKWGTAASPANGRFYLDR</sequence>
<reference evidence="2" key="1">
    <citation type="submission" date="2019-08" db="EMBL/GenBank/DDBJ databases">
        <title>Limnoglobus roseus gen. nov., sp. nov., a novel freshwater planctomycete with a giant genome from the family Gemmataceae.</title>
        <authorList>
            <person name="Kulichevskaya I.S."/>
            <person name="Naumoff D.G."/>
            <person name="Miroshnikov K."/>
            <person name="Ivanova A."/>
            <person name="Philippov D.A."/>
            <person name="Hakobyan A."/>
            <person name="Rijpstra I.C."/>
            <person name="Sinninghe Damste J.S."/>
            <person name="Liesack W."/>
            <person name="Dedysh S.N."/>
        </authorList>
    </citation>
    <scope>NUCLEOTIDE SEQUENCE [LARGE SCALE GENOMIC DNA]</scope>
    <source>
        <strain evidence="2">PX52</strain>
    </source>
</reference>
<evidence type="ECO:0008006" key="3">
    <source>
        <dbReference type="Google" id="ProtNLM"/>
    </source>
</evidence>
<organism evidence="1 2">
    <name type="scientific">Limnoglobus roseus</name>
    <dbReference type="NCBI Taxonomy" id="2598579"/>
    <lineage>
        <taxon>Bacteria</taxon>
        <taxon>Pseudomonadati</taxon>
        <taxon>Planctomycetota</taxon>
        <taxon>Planctomycetia</taxon>
        <taxon>Gemmatales</taxon>
        <taxon>Gemmataceae</taxon>
        <taxon>Limnoglobus</taxon>
    </lineage>
</organism>
<name>A0A5C1AK03_9BACT</name>
<dbReference type="KEGG" id="lrs:PX52LOC_05036"/>
<dbReference type="AlphaFoldDB" id="A0A5C1AK03"/>
<gene>
    <name evidence="1" type="ORF">PX52LOC_05036</name>
</gene>